<protein>
    <recommendedName>
        <fullName evidence="1">Mut7-C RNAse domain-containing protein</fullName>
    </recommendedName>
</protein>
<dbReference type="Pfam" id="PF01927">
    <property type="entry name" value="Mut7-C"/>
    <property type="match status" value="1"/>
</dbReference>
<dbReference type="Proteomes" id="UP000037729">
    <property type="component" value="Unassembled WGS sequence"/>
</dbReference>
<dbReference type="PATRIC" id="fig|1705562.3.peg.268"/>
<evidence type="ECO:0000259" key="1">
    <source>
        <dbReference type="Pfam" id="PF01927"/>
    </source>
</evidence>
<proteinExistence type="predicted"/>
<dbReference type="AlphaFoldDB" id="A0A0N0BNW2"/>
<accession>A0A0N0BNW2</accession>
<reference evidence="2 4" key="1">
    <citation type="submission" date="2015-08" db="EMBL/GenBank/DDBJ databases">
        <title>Genomes of Isolates from Cabo Rojo, PR.</title>
        <authorList>
            <person name="Sanchez-Nieves R.L."/>
            <person name="Montalvo-Rodriguez R."/>
        </authorList>
    </citation>
    <scope>NUCLEOTIDE SEQUENCE [LARGE SCALE GENOMIC DNA]</scope>
    <source>
        <strain evidence="2 4">SL3</strain>
    </source>
</reference>
<dbReference type="PANTHER" id="PTHR39081:SF1">
    <property type="entry name" value="MUT7-C RNASE DOMAIN-CONTAINING PROTEIN"/>
    <property type="match status" value="1"/>
</dbReference>
<organism evidence="2 4">
    <name type="scientific">Haloarcula rubripromontorii</name>
    <dbReference type="NCBI Taxonomy" id="1705562"/>
    <lineage>
        <taxon>Archaea</taxon>
        <taxon>Methanobacteriati</taxon>
        <taxon>Methanobacteriota</taxon>
        <taxon>Stenosarchaea group</taxon>
        <taxon>Halobacteria</taxon>
        <taxon>Halobacteriales</taxon>
        <taxon>Haloarculaceae</taxon>
        <taxon>Haloarcula</taxon>
    </lineage>
</organism>
<feature type="domain" description="Mut7-C RNAse" evidence="1">
    <location>
        <begin position="9"/>
        <end position="150"/>
    </location>
</feature>
<evidence type="ECO:0000313" key="4">
    <source>
        <dbReference type="Proteomes" id="UP000037729"/>
    </source>
</evidence>
<dbReference type="RefSeq" id="WP_053968026.1">
    <property type="nucleotide sequence ID" value="NZ_JAWJXX010000003.1"/>
</dbReference>
<reference evidence="3" key="2">
    <citation type="submission" date="2019-12" db="EMBL/GenBank/DDBJ databases">
        <title>The whole-genome sequencing of Haloarcula japonica strain pws8.</title>
        <authorList>
            <person name="Verma D.K."/>
            <person name="Gopal K."/>
            <person name="Prasad E.S."/>
        </authorList>
    </citation>
    <scope>NUCLEOTIDE SEQUENCE</scope>
    <source>
        <strain evidence="3">Pws8</strain>
    </source>
</reference>
<dbReference type="CDD" id="cd00029">
    <property type="entry name" value="C1"/>
    <property type="match status" value="1"/>
</dbReference>
<dbReference type="InterPro" id="IPR002782">
    <property type="entry name" value="Mut7-C_RNAse_dom"/>
</dbReference>
<comment type="caution">
    <text evidence="2">The sequence shown here is derived from an EMBL/GenBank/DDBJ whole genome shotgun (WGS) entry which is preliminary data.</text>
</comment>
<dbReference type="OrthoDB" id="1266at2157"/>
<dbReference type="PANTHER" id="PTHR39081">
    <property type="entry name" value="MUT7-C DOMAIN-CONTAINING PROTEIN"/>
    <property type="match status" value="1"/>
</dbReference>
<dbReference type="EMBL" id="WOWB01000001">
    <property type="protein sequence ID" value="NLV06789.1"/>
    <property type="molecule type" value="Genomic_DNA"/>
</dbReference>
<evidence type="ECO:0000313" key="3">
    <source>
        <dbReference type="EMBL" id="NLV06789.1"/>
    </source>
</evidence>
<gene>
    <name evidence="2" type="ORF">AMS69_10480</name>
    <name evidence="3" type="ORF">GOC83_11690</name>
</gene>
<dbReference type="Proteomes" id="UP000610611">
    <property type="component" value="Unassembled WGS sequence"/>
</dbReference>
<sequence>MPENTASDRLVLDAMLGKLATYLRMCGYDTAYALDRDAEADDDLLAIAAREDRRVVTRDSDLAARASESVLLTEREIDEQLRELADAGFRLSLAPEPAHCGVCNGPVEQVDPVEPTPEYAPTADDEQVWRCTDCGQHFWKGSHWAAVKATLEDL</sequence>
<evidence type="ECO:0000313" key="2">
    <source>
        <dbReference type="EMBL" id="KOX92873.1"/>
    </source>
</evidence>
<name>A0A0N0BNW2_9EURY</name>
<keyword evidence="4" id="KW-1185">Reference proteome</keyword>
<dbReference type="STRING" id="1705562.AMS69_10480"/>
<dbReference type="EMBL" id="LIUF01000003">
    <property type="protein sequence ID" value="KOX92873.1"/>
    <property type="molecule type" value="Genomic_DNA"/>
</dbReference>